<gene>
    <name evidence="3" type="ORF">GNE12_28745</name>
</gene>
<dbReference type="InterPro" id="IPR036249">
    <property type="entry name" value="Thioredoxin-like_sf"/>
</dbReference>
<name>A0ABR6SHJ9_ANAVA</name>
<keyword evidence="3" id="KW-0614">Plasmid</keyword>
<dbReference type="PROSITE" id="PS51352">
    <property type="entry name" value="THIOREDOXIN_2"/>
    <property type="match status" value="1"/>
</dbReference>
<dbReference type="Gene3D" id="3.40.30.10">
    <property type="entry name" value="Glutaredoxin"/>
    <property type="match status" value="1"/>
</dbReference>
<dbReference type="PANTHER" id="PTHR13887">
    <property type="entry name" value="GLUTATHIONE S-TRANSFERASE KAPPA"/>
    <property type="match status" value="1"/>
</dbReference>
<keyword evidence="4" id="KW-1185">Reference proteome</keyword>
<dbReference type="InterPro" id="IPR013766">
    <property type="entry name" value="Thioredoxin_domain"/>
</dbReference>
<geneLocation type="plasmid" evidence="3">
    <name>pN2B-C</name>
</geneLocation>
<organism evidence="3 4">
    <name type="scientific">Trichormus variabilis N2B</name>
    <dbReference type="NCBI Taxonomy" id="2681315"/>
    <lineage>
        <taxon>Bacteria</taxon>
        <taxon>Bacillati</taxon>
        <taxon>Cyanobacteriota</taxon>
        <taxon>Cyanophyceae</taxon>
        <taxon>Nostocales</taxon>
        <taxon>Nostocaceae</taxon>
        <taxon>Trichormus</taxon>
    </lineage>
</organism>
<evidence type="ECO:0000259" key="2">
    <source>
        <dbReference type="PROSITE" id="PS51352"/>
    </source>
</evidence>
<dbReference type="SUPFAM" id="SSF52833">
    <property type="entry name" value="Thioredoxin-like"/>
    <property type="match status" value="1"/>
</dbReference>
<evidence type="ECO:0000256" key="1">
    <source>
        <dbReference type="ARBA" id="ARBA00005791"/>
    </source>
</evidence>
<reference evidence="3 4" key="1">
    <citation type="submission" date="2019-11" db="EMBL/GenBank/DDBJ databases">
        <title>Comparison of genomes from free-living endosymbiotic cyanobacteria isolated from Azolla.</title>
        <authorList>
            <person name="Thiel T."/>
            <person name="Pratte B."/>
        </authorList>
    </citation>
    <scope>NUCLEOTIDE SEQUENCE [LARGE SCALE GENOMIC DNA]</scope>
    <source>
        <strain evidence="3 4">N2B</strain>
        <plasmid evidence="3">pN2B-C</plasmid>
    </source>
</reference>
<dbReference type="Pfam" id="PF13462">
    <property type="entry name" value="Thioredoxin_4"/>
    <property type="match status" value="1"/>
</dbReference>
<evidence type="ECO:0000313" key="3">
    <source>
        <dbReference type="EMBL" id="MBC1305870.1"/>
    </source>
</evidence>
<dbReference type="PANTHER" id="PTHR13887:SF55">
    <property type="entry name" value="SLR0313 PROTEIN"/>
    <property type="match status" value="1"/>
</dbReference>
<proteinExistence type="inferred from homology"/>
<accession>A0ABR6SHJ9</accession>
<evidence type="ECO:0000313" key="4">
    <source>
        <dbReference type="Proteomes" id="UP000570851"/>
    </source>
</evidence>
<dbReference type="GeneID" id="58727304"/>
<comment type="caution">
    <text evidence="3">The sequence shown here is derived from an EMBL/GenBank/DDBJ whole genome shotgun (WGS) entry which is preliminary data.</text>
</comment>
<feature type="domain" description="Thioredoxin" evidence="2">
    <location>
        <begin position="1"/>
        <end position="195"/>
    </location>
</feature>
<dbReference type="Proteomes" id="UP000570851">
    <property type="component" value="Unassembled WGS sequence"/>
</dbReference>
<dbReference type="RefSeq" id="WP_011316760.1">
    <property type="nucleotide sequence ID" value="NZ_JACKZP010000304.1"/>
</dbReference>
<sequence length="196" mass="21674">MITTATGELSLPVSDAFSFRDATANGTPEGERDHIRGPKNAPVTLVEYGDYECPYCGRAHFIVKELQQLTGDLMRFVYRHFPLTSVHPHAEQAAEAAEAAAAQGKFWEMHNHLFEHQQALDRKHLIEYAANLGLDVPRFSHELAEHAHAAKIREDLLSGIQSGVNGTPTFFINGVRHDGSYDLRSLLAAIQNAAES</sequence>
<dbReference type="InterPro" id="IPR012336">
    <property type="entry name" value="Thioredoxin-like_fold"/>
</dbReference>
<comment type="similarity">
    <text evidence="1">Belongs to the thioredoxin family. DsbA subfamily.</text>
</comment>
<dbReference type="EMBL" id="JACKZP010000304">
    <property type="protein sequence ID" value="MBC1305870.1"/>
    <property type="molecule type" value="Genomic_DNA"/>
</dbReference>
<protein>
    <submittedName>
        <fullName evidence="3">Thioredoxin domain-containing protein</fullName>
    </submittedName>
</protein>